<proteinExistence type="predicted"/>
<dbReference type="PANTHER" id="PTHR12547">
    <property type="entry name" value="CCCH ZINC FINGER/TIS11-RELATED"/>
    <property type="match status" value="1"/>
</dbReference>
<dbReference type="SMART" id="SM00356">
    <property type="entry name" value="ZnF_C3H1"/>
    <property type="match status" value="1"/>
</dbReference>
<dbReference type="EMBL" id="CAJNNW010026593">
    <property type="protein sequence ID" value="CAE8686474.1"/>
    <property type="molecule type" value="Genomic_DNA"/>
</dbReference>
<evidence type="ECO:0000259" key="6">
    <source>
        <dbReference type="PROSITE" id="PS50103"/>
    </source>
</evidence>
<dbReference type="InterPro" id="IPR045877">
    <property type="entry name" value="ZFP36-like"/>
</dbReference>
<dbReference type="PROSITE" id="PS50103">
    <property type="entry name" value="ZF_C3H1"/>
    <property type="match status" value="1"/>
</dbReference>
<sequence>MQSLSPAFLQGFQALQEVWQPICEGGAEGVGGPIEPPPPATQMAKQLAKTEFCKHHIRGFCRYKAKCAYAHSMEELQSRPNLTRTKLCISFMSGNFDNTNCSYASRTNAAATERAAFCPIDDGWISESVQNQFPPRGFQ</sequence>
<feature type="zinc finger region" description="C3H1-type" evidence="5">
    <location>
        <begin position="47"/>
        <end position="74"/>
    </location>
</feature>
<keyword evidence="3 5" id="KW-0863">Zinc-finger</keyword>
<keyword evidence="1 5" id="KW-0479">Metal-binding</keyword>
<evidence type="ECO:0000256" key="3">
    <source>
        <dbReference type="ARBA" id="ARBA00022771"/>
    </source>
</evidence>
<organism evidence="7 8">
    <name type="scientific">Polarella glacialis</name>
    <name type="common">Dinoflagellate</name>
    <dbReference type="NCBI Taxonomy" id="89957"/>
    <lineage>
        <taxon>Eukaryota</taxon>
        <taxon>Sar</taxon>
        <taxon>Alveolata</taxon>
        <taxon>Dinophyceae</taxon>
        <taxon>Suessiales</taxon>
        <taxon>Suessiaceae</taxon>
        <taxon>Polarella</taxon>
    </lineage>
</organism>
<comment type="caution">
    <text evidence="7">The sequence shown here is derived from an EMBL/GenBank/DDBJ whole genome shotgun (WGS) entry which is preliminary data.</text>
</comment>
<keyword evidence="2" id="KW-0677">Repeat</keyword>
<evidence type="ECO:0000313" key="7">
    <source>
        <dbReference type="EMBL" id="CAE8686474.1"/>
    </source>
</evidence>
<dbReference type="GO" id="GO:0003729">
    <property type="term" value="F:mRNA binding"/>
    <property type="evidence" value="ECO:0007669"/>
    <property type="project" value="InterPro"/>
</dbReference>
<name>A0A813JYE8_POLGL</name>
<dbReference type="InterPro" id="IPR000571">
    <property type="entry name" value="Znf_CCCH"/>
</dbReference>
<dbReference type="AlphaFoldDB" id="A0A813JYE8"/>
<dbReference type="Gene3D" id="3.30.1370.210">
    <property type="match status" value="1"/>
</dbReference>
<protein>
    <recommendedName>
        <fullName evidence="6">C3H1-type domain-containing protein</fullName>
    </recommendedName>
</protein>
<accession>A0A813JYE8</accession>
<dbReference type="PANTHER" id="PTHR12547:SF18">
    <property type="entry name" value="PROTEIN TIS11"/>
    <property type="match status" value="1"/>
</dbReference>
<evidence type="ECO:0000256" key="5">
    <source>
        <dbReference type="PROSITE-ProRule" id="PRU00723"/>
    </source>
</evidence>
<keyword evidence="4 5" id="KW-0862">Zinc</keyword>
<gene>
    <name evidence="7" type="ORF">PGLA2088_LOCUS24995</name>
</gene>
<dbReference type="Proteomes" id="UP000626109">
    <property type="component" value="Unassembled WGS sequence"/>
</dbReference>
<dbReference type="GO" id="GO:0008270">
    <property type="term" value="F:zinc ion binding"/>
    <property type="evidence" value="ECO:0007669"/>
    <property type="project" value="UniProtKB-KW"/>
</dbReference>
<evidence type="ECO:0000313" key="8">
    <source>
        <dbReference type="Proteomes" id="UP000626109"/>
    </source>
</evidence>
<feature type="non-terminal residue" evidence="7">
    <location>
        <position position="1"/>
    </location>
</feature>
<dbReference type="SUPFAM" id="SSF90229">
    <property type="entry name" value="CCCH zinc finger"/>
    <property type="match status" value="1"/>
</dbReference>
<evidence type="ECO:0000256" key="2">
    <source>
        <dbReference type="ARBA" id="ARBA00022737"/>
    </source>
</evidence>
<feature type="domain" description="C3H1-type" evidence="6">
    <location>
        <begin position="47"/>
        <end position="74"/>
    </location>
</feature>
<dbReference type="InterPro" id="IPR036855">
    <property type="entry name" value="Znf_CCCH_sf"/>
</dbReference>
<evidence type="ECO:0000256" key="4">
    <source>
        <dbReference type="ARBA" id="ARBA00022833"/>
    </source>
</evidence>
<evidence type="ECO:0000256" key="1">
    <source>
        <dbReference type="ARBA" id="ARBA00022723"/>
    </source>
</evidence>
<reference evidence="7" key="1">
    <citation type="submission" date="2021-02" db="EMBL/GenBank/DDBJ databases">
        <authorList>
            <person name="Dougan E. K."/>
            <person name="Rhodes N."/>
            <person name="Thang M."/>
            <person name="Chan C."/>
        </authorList>
    </citation>
    <scope>NUCLEOTIDE SEQUENCE</scope>
</reference>